<organism evidence="1 2">
    <name type="scientific">Fusarium decemcellulare</name>
    <dbReference type="NCBI Taxonomy" id="57161"/>
    <lineage>
        <taxon>Eukaryota</taxon>
        <taxon>Fungi</taxon>
        <taxon>Dikarya</taxon>
        <taxon>Ascomycota</taxon>
        <taxon>Pezizomycotina</taxon>
        <taxon>Sordariomycetes</taxon>
        <taxon>Hypocreomycetidae</taxon>
        <taxon>Hypocreales</taxon>
        <taxon>Nectriaceae</taxon>
        <taxon>Fusarium</taxon>
        <taxon>Fusarium decemcellulare species complex</taxon>
    </lineage>
</organism>
<keyword evidence="2" id="KW-1185">Reference proteome</keyword>
<reference evidence="1" key="1">
    <citation type="submission" date="2022-08" db="EMBL/GenBank/DDBJ databases">
        <title>Genome Sequence of Fusarium decemcellulare.</title>
        <authorList>
            <person name="Buettner E."/>
        </authorList>
    </citation>
    <scope>NUCLEOTIDE SEQUENCE</scope>
    <source>
        <strain evidence="1">Babe19</strain>
    </source>
</reference>
<accession>A0ACC1SQ60</accession>
<comment type="caution">
    <text evidence="1">The sequence shown here is derived from an EMBL/GenBank/DDBJ whole genome shotgun (WGS) entry which is preliminary data.</text>
</comment>
<gene>
    <name evidence="1" type="ORF">NM208_g3177</name>
</gene>
<sequence>MKYTIVLSLAAALPLAMGEIMPRACKPTSCSCQGVPNGLFCGDGILGCVKGHVYQCGDDGKKSCDFGPRDSCKKCGELQC</sequence>
<dbReference type="Proteomes" id="UP001148629">
    <property type="component" value="Unassembled WGS sequence"/>
</dbReference>
<protein>
    <submittedName>
        <fullName evidence="1">Uncharacterized protein</fullName>
    </submittedName>
</protein>
<name>A0ACC1SQ60_9HYPO</name>
<evidence type="ECO:0000313" key="1">
    <source>
        <dbReference type="EMBL" id="KAJ3544212.1"/>
    </source>
</evidence>
<evidence type="ECO:0000313" key="2">
    <source>
        <dbReference type="Proteomes" id="UP001148629"/>
    </source>
</evidence>
<dbReference type="EMBL" id="JANRMS010000206">
    <property type="protein sequence ID" value="KAJ3544212.1"/>
    <property type="molecule type" value="Genomic_DNA"/>
</dbReference>
<proteinExistence type="predicted"/>